<dbReference type="PANTHER" id="PTHR30469:SF15">
    <property type="entry name" value="HLYD FAMILY OF SECRETION PROTEINS"/>
    <property type="match status" value="1"/>
</dbReference>
<reference evidence="5" key="1">
    <citation type="journal article" date="2018" name="Front. Microbiol.">
        <title>Genome-Based Analysis Reveals the Taxonomy and Diversity of the Family Idiomarinaceae.</title>
        <authorList>
            <person name="Liu Y."/>
            <person name="Lai Q."/>
            <person name="Shao Z."/>
        </authorList>
    </citation>
    <scope>NUCLEOTIDE SEQUENCE [LARGE SCALE GENOMIC DNA]</scope>
    <source>
        <strain evidence="5">GBPy7</strain>
    </source>
</reference>
<dbReference type="NCBIfam" id="TIGR01730">
    <property type="entry name" value="RND_mfp"/>
    <property type="match status" value="1"/>
</dbReference>
<dbReference type="Gene3D" id="2.40.30.170">
    <property type="match status" value="1"/>
</dbReference>
<evidence type="ECO:0000313" key="4">
    <source>
        <dbReference type="EMBL" id="RUO23236.1"/>
    </source>
</evidence>
<dbReference type="InterPro" id="IPR006143">
    <property type="entry name" value="RND_pump_MFP"/>
</dbReference>
<evidence type="ECO:0000259" key="3">
    <source>
        <dbReference type="Pfam" id="PF25954"/>
    </source>
</evidence>
<dbReference type="AlphaFoldDB" id="A0A432W298"/>
<dbReference type="PANTHER" id="PTHR30469">
    <property type="entry name" value="MULTIDRUG RESISTANCE PROTEIN MDTA"/>
    <property type="match status" value="1"/>
</dbReference>
<organism evidence="4 5">
    <name type="scientific">Aliidiomarina iranensis</name>
    <dbReference type="NCBI Taxonomy" id="1434071"/>
    <lineage>
        <taxon>Bacteria</taxon>
        <taxon>Pseudomonadati</taxon>
        <taxon>Pseudomonadota</taxon>
        <taxon>Gammaproteobacteria</taxon>
        <taxon>Alteromonadales</taxon>
        <taxon>Idiomarinaceae</taxon>
        <taxon>Aliidiomarina</taxon>
    </lineage>
</organism>
<dbReference type="EMBL" id="PIPJ01000001">
    <property type="protein sequence ID" value="RUO23236.1"/>
    <property type="molecule type" value="Genomic_DNA"/>
</dbReference>
<dbReference type="GO" id="GO:1990281">
    <property type="term" value="C:efflux pump complex"/>
    <property type="evidence" value="ECO:0007669"/>
    <property type="project" value="TreeGrafter"/>
</dbReference>
<comment type="similarity">
    <text evidence="1">Belongs to the membrane fusion protein (MFP) (TC 8.A.1) family.</text>
</comment>
<protein>
    <submittedName>
        <fullName evidence="4">Efflux RND transporter periplasmic adaptor subunit</fullName>
    </submittedName>
</protein>
<dbReference type="Gene3D" id="1.10.287.470">
    <property type="entry name" value="Helix hairpin bin"/>
    <property type="match status" value="1"/>
</dbReference>
<evidence type="ECO:0000256" key="2">
    <source>
        <dbReference type="SAM" id="Coils"/>
    </source>
</evidence>
<keyword evidence="5" id="KW-1185">Reference proteome</keyword>
<gene>
    <name evidence="4" type="ORF">CWE08_00860</name>
</gene>
<sequence>MTLKRILTIAAAFLGLILIFLWLANAFTEKLDTETRAQQAQSKPETVAVVAEPIRQQRAFSGSIQARQQASISARITARVAEVLVDAGDQVEAGDVLLRLENDDLSSRVRQQEQSLAAAQARVNEARLNFQRIEAVVSQGVLPEARLDEARAARDGAEADFIRARESLLEARTSESFSVILAPFSGVISRRAVFTGDTATPGMMLLSLYSPDSLRLEAGVSESVLANIQLGDKLAIALDALDTSLLGEVVEIEPAADSASRSFTIRLVPNSLDGLYQGMYGRVSVPAGEREVIHIPAAAITQIGQLHYAHVWHEQRLERRLVRLGERFQQQGENRVEVASGLQAGEEVRIHR</sequence>
<dbReference type="SUPFAM" id="SSF111369">
    <property type="entry name" value="HlyD-like secretion proteins"/>
    <property type="match status" value="1"/>
</dbReference>
<feature type="coiled-coil region" evidence="2">
    <location>
        <begin position="102"/>
        <end position="136"/>
    </location>
</feature>
<dbReference type="GO" id="GO:0015562">
    <property type="term" value="F:efflux transmembrane transporter activity"/>
    <property type="evidence" value="ECO:0007669"/>
    <property type="project" value="TreeGrafter"/>
</dbReference>
<dbReference type="Gene3D" id="2.40.50.100">
    <property type="match status" value="1"/>
</dbReference>
<dbReference type="Gene3D" id="2.40.420.20">
    <property type="match status" value="1"/>
</dbReference>
<comment type="caution">
    <text evidence="4">The sequence shown here is derived from an EMBL/GenBank/DDBJ whole genome shotgun (WGS) entry which is preliminary data.</text>
</comment>
<dbReference type="InterPro" id="IPR058792">
    <property type="entry name" value="Beta-barrel_RND_2"/>
</dbReference>
<proteinExistence type="inferred from homology"/>
<dbReference type="OrthoDB" id="5730196at2"/>
<keyword evidence="2" id="KW-0175">Coiled coil</keyword>
<accession>A0A432W298</accession>
<evidence type="ECO:0000313" key="5">
    <source>
        <dbReference type="Proteomes" id="UP000288395"/>
    </source>
</evidence>
<dbReference type="RefSeq" id="WP_126764776.1">
    <property type="nucleotide sequence ID" value="NZ_PIPJ01000001.1"/>
</dbReference>
<evidence type="ECO:0000256" key="1">
    <source>
        <dbReference type="ARBA" id="ARBA00009477"/>
    </source>
</evidence>
<feature type="domain" description="CusB-like beta-barrel" evidence="3">
    <location>
        <begin position="216"/>
        <end position="285"/>
    </location>
</feature>
<dbReference type="Pfam" id="PF25954">
    <property type="entry name" value="Beta-barrel_RND_2"/>
    <property type="match status" value="1"/>
</dbReference>
<dbReference type="Proteomes" id="UP000288395">
    <property type="component" value="Unassembled WGS sequence"/>
</dbReference>
<name>A0A432W298_9GAMM</name>